<gene>
    <name evidence="3" type="ORF">H103_06332</name>
</gene>
<evidence type="ECO:0000313" key="3">
    <source>
        <dbReference type="EMBL" id="EZF50232.1"/>
    </source>
</evidence>
<dbReference type="GO" id="GO:0006487">
    <property type="term" value="P:protein N-linked glycosylation"/>
    <property type="evidence" value="ECO:0007669"/>
    <property type="project" value="TreeGrafter"/>
</dbReference>
<dbReference type="HOGENOM" id="CLU_035511_0_0_1"/>
<feature type="compositionally biased region" description="Basic and acidic residues" evidence="1">
    <location>
        <begin position="468"/>
        <end position="477"/>
    </location>
</feature>
<dbReference type="AlphaFoldDB" id="A0A022VVF7"/>
<keyword evidence="2" id="KW-0812">Transmembrane</keyword>
<evidence type="ECO:0000256" key="2">
    <source>
        <dbReference type="SAM" id="Phobius"/>
    </source>
</evidence>
<dbReference type="PANTHER" id="PTHR13132:SF29">
    <property type="entry name" value="ALPHA-(1,6)-FUCOSYLTRANSFERASE"/>
    <property type="match status" value="1"/>
</dbReference>
<evidence type="ECO:0000256" key="1">
    <source>
        <dbReference type="SAM" id="MobiDB-lite"/>
    </source>
</evidence>
<organism evidence="3">
    <name type="scientific">Trichophyton rubrum CBS 288.86</name>
    <dbReference type="NCBI Taxonomy" id="1215330"/>
    <lineage>
        <taxon>Eukaryota</taxon>
        <taxon>Fungi</taxon>
        <taxon>Dikarya</taxon>
        <taxon>Ascomycota</taxon>
        <taxon>Pezizomycotina</taxon>
        <taxon>Eurotiomycetes</taxon>
        <taxon>Eurotiomycetidae</taxon>
        <taxon>Onygenales</taxon>
        <taxon>Arthrodermataceae</taxon>
        <taxon>Trichophyton</taxon>
    </lineage>
</organism>
<dbReference type="OrthoDB" id="2392789at2759"/>
<feature type="region of interest" description="Disordered" evidence="1">
    <location>
        <begin position="463"/>
        <end position="486"/>
    </location>
</feature>
<sequence>MIIASRRNLHDMSMRRAPATLSSGSLRVPLLDSPLPSPSLPAAVPRQGKKPLPRWLIRLRRLALWIGCLVGIFFCIQSTPWFAHLDPVAPVGTTGSYEIVESETLPEVAGPILVDDERGRARWTISLPENLDYPLPPTEYSKICKDAEAMALHLADGKEYSGYYHVDKNYIDIDEAKRRDIIPSKLNGRTPRNVADNVVGGEKYLKMRDTMPVCKKSLTFVMQTEDAGLGATLMGLWMSYGLAKKEGRSFFIDDKKWSYGRYTNYFKQPPLPDCQPPPVSHRTPFPHHARHLLVSSATTQWTFGTKFNERFESSRKMGADRQKEMFKFLRAGYEALFHIDSDGAKYIEQRMAEIRSSIPKGGGPLISIHVRRGDRHPFEFQYEKSYIPLDIYVDAAKELVTSFYNQRSIFSYNINGSSSKKASEAQYRATSSMILASDDPETYSSPEMKGIVKAQSNLVSSGDGPLDGFRDVPEEPSGKSAKIVAKKPQKDPKIDWDGGFFNSIFWSLGDTSLIPSAEGSPSASQGTSSVFPPHRVVRESEYERLHFNPSPEALRLRELVAKTYLTDLSLLAEGDGVVCAVSSTTCRLLAVMLGWNKAIAHGAWKNVDGKIDWMGIV</sequence>
<name>A0A022VVF7_TRIRU</name>
<keyword evidence="2" id="KW-1133">Transmembrane helix</keyword>
<dbReference type="GO" id="GO:0046921">
    <property type="term" value="F:alpha-(1-&gt;6)-fucosyltransferase activity"/>
    <property type="evidence" value="ECO:0007669"/>
    <property type="project" value="TreeGrafter"/>
</dbReference>
<keyword evidence="2" id="KW-0472">Membrane</keyword>
<accession>A0A022VVF7</accession>
<protein>
    <submittedName>
        <fullName evidence="3">Uncharacterized protein</fullName>
    </submittedName>
</protein>
<dbReference type="EMBL" id="KK207889">
    <property type="protein sequence ID" value="EZF50232.1"/>
    <property type="molecule type" value="Genomic_DNA"/>
</dbReference>
<proteinExistence type="predicted"/>
<feature type="transmembrane region" description="Helical" evidence="2">
    <location>
        <begin position="62"/>
        <end position="83"/>
    </location>
</feature>
<reference evidence="3" key="1">
    <citation type="submission" date="2014-02" db="EMBL/GenBank/DDBJ databases">
        <title>The Genome Sequence of Trichophyton rubrum (morphotype fischeri) CBS 288.86.</title>
        <authorList>
            <consortium name="The Broad Institute Genomics Platform"/>
            <person name="Cuomo C.A."/>
            <person name="White T.C."/>
            <person name="Graser Y."/>
            <person name="Martinez-Rossi N."/>
            <person name="Heitman J."/>
            <person name="Young S.K."/>
            <person name="Zeng Q."/>
            <person name="Gargeya S."/>
            <person name="Abouelleil A."/>
            <person name="Alvarado L."/>
            <person name="Chapman S.B."/>
            <person name="Gainer-Dewar J."/>
            <person name="Goldberg J."/>
            <person name="Griggs A."/>
            <person name="Gujja S."/>
            <person name="Hansen M."/>
            <person name="Howarth C."/>
            <person name="Imamovic A."/>
            <person name="Larimer J."/>
            <person name="Martinez D."/>
            <person name="Murphy C."/>
            <person name="Pearson M.D."/>
            <person name="Persinoti G."/>
            <person name="Poon T."/>
            <person name="Priest M."/>
            <person name="Roberts A.D."/>
            <person name="Saif S."/>
            <person name="Shea T.D."/>
            <person name="Sykes S.N."/>
            <person name="Wortman J."/>
            <person name="Nusbaum C."/>
            <person name="Birren B."/>
        </authorList>
    </citation>
    <scope>NUCLEOTIDE SEQUENCE [LARGE SCALE GENOMIC DNA]</scope>
    <source>
        <strain evidence="3">CBS 288.86</strain>
    </source>
</reference>
<dbReference type="PANTHER" id="PTHR13132">
    <property type="entry name" value="ALPHA- 1,6 -FUCOSYLTRANSFERASE"/>
    <property type="match status" value="1"/>
</dbReference>
<dbReference type="Proteomes" id="UP000023758">
    <property type="component" value="Unassembled WGS sequence"/>
</dbReference>